<gene>
    <name evidence="1" type="ORF">H0264_29345</name>
</gene>
<keyword evidence="2" id="KW-1185">Reference proteome</keyword>
<proteinExistence type="predicted"/>
<dbReference type="RefSeq" id="WP_181580552.1">
    <property type="nucleotide sequence ID" value="NZ_CP059399.1"/>
</dbReference>
<name>A0A7D6Z839_9NOCA</name>
<protein>
    <submittedName>
        <fullName evidence="1">Uncharacterized protein</fullName>
    </submittedName>
</protein>
<evidence type="ECO:0000313" key="1">
    <source>
        <dbReference type="EMBL" id="QLY29348.1"/>
    </source>
</evidence>
<evidence type="ECO:0000313" key="2">
    <source>
        <dbReference type="Proteomes" id="UP000515512"/>
    </source>
</evidence>
<dbReference type="AlphaFoldDB" id="A0A7D6Z839"/>
<reference evidence="1 2" key="1">
    <citation type="submission" date="2020-07" db="EMBL/GenBank/DDBJ databases">
        <authorList>
            <person name="Zhuang K."/>
            <person name="Ran Y."/>
        </authorList>
    </citation>
    <scope>NUCLEOTIDE SEQUENCE [LARGE SCALE GENOMIC DNA]</scope>
    <source>
        <strain evidence="1 2">WCH-YHL-001</strain>
    </source>
</reference>
<sequence length="331" mass="36684">MGHRANFVLIDESGPRLFYSHWAANTVYSVVVAGPAAATRFAMVQRPCDIRTEWLDDVWCEGGAVIDHTTRTLTYFGDGLAFELPTKQVFADLLPSMWPGWTVRWAYDGIGDLAAAAGFERDMVRKPDDDERALPAQLTADLDDAHLLTVRTTHVLTVFPLPYFLHTAWQGPALLDHLPPGGTPRLALTGLPCSGLHVDIPARTAGVWLRDNSSGLVPALPTLWPDWRVEFWEDRYGNHLARCGGAVTIPPQPPRTAVLDDLIAHLQRRLGDNPVPRMLDLMHTHADESRGGSIQINPWVTEHHPEDPTAAEWAAVLHAAVDLRTQLDAHR</sequence>
<dbReference type="EMBL" id="CP059399">
    <property type="protein sequence ID" value="QLY29348.1"/>
    <property type="molecule type" value="Genomic_DNA"/>
</dbReference>
<dbReference type="Proteomes" id="UP000515512">
    <property type="component" value="Chromosome"/>
</dbReference>
<accession>A0A7D6Z839</accession>
<dbReference type="KEGG" id="nhu:H0264_29345"/>
<organism evidence="1 2">
    <name type="scientific">Nocardia huaxiensis</name>
    <dbReference type="NCBI Taxonomy" id="2755382"/>
    <lineage>
        <taxon>Bacteria</taxon>
        <taxon>Bacillati</taxon>
        <taxon>Actinomycetota</taxon>
        <taxon>Actinomycetes</taxon>
        <taxon>Mycobacteriales</taxon>
        <taxon>Nocardiaceae</taxon>
        <taxon>Nocardia</taxon>
    </lineage>
</organism>